<dbReference type="Proteomes" id="UP000002588">
    <property type="component" value="Chromosome"/>
</dbReference>
<dbReference type="STRING" id="62928.azo2134"/>
<dbReference type="Pfam" id="PF11743">
    <property type="entry name" value="DUF3301"/>
    <property type="match status" value="1"/>
</dbReference>
<keyword evidence="2" id="KW-1185">Reference proteome</keyword>
<dbReference type="KEGG" id="azo:azo2134"/>
<evidence type="ECO:0000313" key="2">
    <source>
        <dbReference type="Proteomes" id="UP000002588"/>
    </source>
</evidence>
<protein>
    <recommendedName>
        <fullName evidence="3">DUF3301 domain-containing protein</fullName>
    </recommendedName>
</protein>
<dbReference type="HOGENOM" id="CLU_136199_0_1_4"/>
<proteinExistence type="predicted"/>
<dbReference type="EMBL" id="AM406670">
    <property type="protein sequence ID" value="CAL94751.1"/>
    <property type="molecule type" value="Genomic_DNA"/>
</dbReference>
<evidence type="ECO:0000313" key="1">
    <source>
        <dbReference type="EMBL" id="CAL94751.1"/>
    </source>
</evidence>
<dbReference type="AlphaFoldDB" id="A1K7E6"/>
<dbReference type="eggNOG" id="ENOG5032ZC9">
    <property type="taxonomic scope" value="Bacteria"/>
</dbReference>
<dbReference type="RefSeq" id="WP_011765865.1">
    <property type="nucleotide sequence ID" value="NC_008702.1"/>
</dbReference>
<gene>
    <name evidence="1" type="ordered locus">azo2134</name>
</gene>
<accession>A1K7E6</accession>
<reference evidence="1 2" key="1">
    <citation type="journal article" date="2006" name="Nat. Biotechnol.">
        <title>Complete genome of the mutualistic, N2-fixing grass endophyte Azoarcus sp. strain BH72.</title>
        <authorList>
            <person name="Krause A."/>
            <person name="Ramakumar A."/>
            <person name="Bartels D."/>
            <person name="Battistoni F."/>
            <person name="Bekel T."/>
            <person name="Boch J."/>
            <person name="Boehm M."/>
            <person name="Friedrich F."/>
            <person name="Hurek T."/>
            <person name="Krause L."/>
            <person name="Linke B."/>
            <person name="McHardy A.C."/>
            <person name="Sarkar A."/>
            <person name="Schneiker S."/>
            <person name="Syed A.A."/>
            <person name="Thauer R."/>
            <person name="Vorhoelter F.-J."/>
            <person name="Weidner S."/>
            <person name="Puehler A."/>
            <person name="Reinhold-Hurek B."/>
            <person name="Kaiser O."/>
            <person name="Goesmann A."/>
        </authorList>
    </citation>
    <scope>NUCLEOTIDE SEQUENCE [LARGE SCALE GENOMIC DNA]</scope>
    <source>
        <strain evidence="1 2">BH72</strain>
    </source>
</reference>
<dbReference type="InterPro" id="IPR021732">
    <property type="entry name" value="DUF3301"/>
</dbReference>
<organism evidence="1 2">
    <name type="scientific">Azoarcus sp. (strain BH72)</name>
    <dbReference type="NCBI Taxonomy" id="418699"/>
    <lineage>
        <taxon>Bacteria</taxon>
        <taxon>Pseudomonadati</taxon>
        <taxon>Pseudomonadota</taxon>
        <taxon>Betaproteobacteria</taxon>
        <taxon>Rhodocyclales</taxon>
        <taxon>Zoogloeaceae</taxon>
        <taxon>Azoarcus</taxon>
    </lineage>
</organism>
<name>A1K7E6_AZOSB</name>
<sequence>MNGFEVVALGLLAVGGWFWFDSLKAREAGIAAVRAACAREGVQLLDETVVGQGMCLARDDEGRAVLQRSFAFEYSDSGYDRFRGGVTLRGREVVLLDLAAHRPRFHIVQ</sequence>
<evidence type="ECO:0008006" key="3">
    <source>
        <dbReference type="Google" id="ProtNLM"/>
    </source>
</evidence>